<dbReference type="Ensembl" id="ENSSFAT00005028870.1">
    <property type="protein sequence ID" value="ENSSFAP00005027813.1"/>
    <property type="gene ID" value="ENSSFAG00005014189.1"/>
</dbReference>
<dbReference type="SUPFAM" id="SSF52266">
    <property type="entry name" value="SGNH hydrolase"/>
    <property type="match status" value="1"/>
</dbReference>
<feature type="transmembrane region" description="Helical" evidence="2">
    <location>
        <begin position="43"/>
        <end position="60"/>
    </location>
</feature>
<dbReference type="Pfam" id="PF06312">
    <property type="entry name" value="Neurexophilin"/>
    <property type="match status" value="1"/>
</dbReference>
<accession>A0A672HF36</accession>
<protein>
    <submittedName>
        <fullName evidence="4">Neurexophilin and PC-esterase domain family, member 3</fullName>
    </submittedName>
</protein>
<dbReference type="InterPro" id="IPR014756">
    <property type="entry name" value="Ig_E-set"/>
</dbReference>
<evidence type="ECO:0000313" key="4">
    <source>
        <dbReference type="Ensembl" id="ENSSFAP00005027813.1"/>
    </source>
</evidence>
<proteinExistence type="inferred from homology"/>
<dbReference type="AlphaFoldDB" id="A0A672HF36"/>
<dbReference type="Pfam" id="PF24536">
    <property type="entry name" value="NXPE4_C"/>
    <property type="match status" value="1"/>
</dbReference>
<reference evidence="4" key="3">
    <citation type="submission" date="2025-09" db="UniProtKB">
        <authorList>
            <consortium name="Ensembl"/>
        </authorList>
    </citation>
    <scope>IDENTIFICATION</scope>
</reference>
<dbReference type="Gene3D" id="2.60.40.10">
    <property type="entry name" value="Immunoglobulins"/>
    <property type="match status" value="1"/>
</dbReference>
<dbReference type="PANTHER" id="PTHR16165">
    <property type="entry name" value="NXPE FAMILY MEMBER"/>
    <property type="match status" value="1"/>
</dbReference>
<keyword evidence="2" id="KW-0472">Membrane</keyword>
<dbReference type="InterPro" id="IPR013783">
    <property type="entry name" value="Ig-like_fold"/>
</dbReference>
<dbReference type="SUPFAM" id="SSF81296">
    <property type="entry name" value="E set domains"/>
    <property type="match status" value="1"/>
</dbReference>
<dbReference type="InParanoid" id="A0A672HF36"/>
<dbReference type="OMA" id="PHAGGRW"/>
<dbReference type="InterPro" id="IPR057106">
    <property type="entry name" value="NXPE4_C"/>
</dbReference>
<dbReference type="PANTHER" id="PTHR16165:SF9">
    <property type="entry name" value="NXPE FAMILY MEMBER 3"/>
    <property type="match status" value="1"/>
</dbReference>
<dbReference type="InterPro" id="IPR026845">
    <property type="entry name" value="NXPH/NXPE"/>
</dbReference>
<comment type="similarity">
    <text evidence="1">Belongs to the NXPE family.</text>
</comment>
<keyword evidence="2" id="KW-0812">Transmembrane</keyword>
<keyword evidence="5" id="KW-1185">Reference proteome</keyword>
<sequence length="588" mass="66842">MRRNSWKSQFFGQILFDLIPQIQFQTTRGLGLLTMKLIHLKHAITFLFLFLTMCVFIFIMRMTKNIPKVEDEVDPITATLQVSTHHQRNHSFCSFRHLSPEEAVEENLILNSIAWPETPPLLPPRSINDTSDPAHSSFIILPKEGGGQRIVGDQLHVRITMFDYHGRPKKYGGDVLLVRLHSPALDAGVAGQVLDHLNGTYSVVFPLLWEGSAQVEVTLIHPSEAVAVLHRLIYDQPDQIAYNALFRSGSVKETTICNICMRPTQHPLCDYTDVRTGEPWFCYKPKTLSCDHRITHTAGPITGKGLRKNILFQRGMNLKVFIGASGPAQVTVLSKKEDQPEARSRSVSEAAGYYYKGVWQSLRDTPVHQFNTKSAITQCLRHKEIHMYGDSTVRQWFEYLLKVQPDLHQFDLHNLAQSGPLLALDYKNNIKVTFRSHGPPIRFTVSSSEMRYIANELDGVAGGANTVIIFGIWAHYGTFPVEIYFRRLMSIRKAVLRLLTRAPDTLIIIRTPNPKSLARFEEFSASDWYSIQQDKVLRAIFKGINVHLVDAWEMTLAHWLPHNTHPEPPIVKNMMNVILSYICSGNSN</sequence>
<keyword evidence="2" id="KW-1133">Transmembrane helix</keyword>
<dbReference type="GO" id="GO:0007399">
    <property type="term" value="P:nervous system development"/>
    <property type="evidence" value="ECO:0007669"/>
    <property type="project" value="UniProtKB-ARBA"/>
</dbReference>
<gene>
    <name evidence="4" type="primary">LOC115404560</name>
</gene>
<evidence type="ECO:0000256" key="2">
    <source>
        <dbReference type="SAM" id="Phobius"/>
    </source>
</evidence>
<evidence type="ECO:0000256" key="1">
    <source>
        <dbReference type="ARBA" id="ARBA00005431"/>
    </source>
</evidence>
<organism evidence="4 5">
    <name type="scientific">Salarias fasciatus</name>
    <name type="common">Jewelled blenny</name>
    <name type="synonym">Blennius fasciatus</name>
    <dbReference type="NCBI Taxonomy" id="181472"/>
    <lineage>
        <taxon>Eukaryota</taxon>
        <taxon>Metazoa</taxon>
        <taxon>Chordata</taxon>
        <taxon>Craniata</taxon>
        <taxon>Vertebrata</taxon>
        <taxon>Euteleostomi</taxon>
        <taxon>Actinopterygii</taxon>
        <taxon>Neopterygii</taxon>
        <taxon>Teleostei</taxon>
        <taxon>Neoteleostei</taxon>
        <taxon>Acanthomorphata</taxon>
        <taxon>Ovalentaria</taxon>
        <taxon>Blenniimorphae</taxon>
        <taxon>Blenniiformes</taxon>
        <taxon>Blennioidei</taxon>
        <taxon>Blenniidae</taxon>
        <taxon>Salariinae</taxon>
        <taxon>Salarias</taxon>
    </lineage>
</organism>
<dbReference type="Proteomes" id="UP000472267">
    <property type="component" value="Chromosome 17"/>
</dbReference>
<evidence type="ECO:0000313" key="5">
    <source>
        <dbReference type="Proteomes" id="UP000472267"/>
    </source>
</evidence>
<feature type="domain" description="NXPE C-terminal" evidence="3">
    <location>
        <begin position="359"/>
        <end position="583"/>
    </location>
</feature>
<reference evidence="4" key="1">
    <citation type="submission" date="2019-06" db="EMBL/GenBank/DDBJ databases">
        <authorList>
            <consortium name="Wellcome Sanger Institute Data Sharing"/>
        </authorList>
    </citation>
    <scope>NUCLEOTIDE SEQUENCE [LARGE SCALE GENOMIC DNA]</scope>
</reference>
<reference evidence="4" key="2">
    <citation type="submission" date="2025-08" db="UniProtKB">
        <authorList>
            <consortium name="Ensembl"/>
        </authorList>
    </citation>
    <scope>IDENTIFICATION</scope>
</reference>
<name>A0A672HF36_SALFA</name>
<evidence type="ECO:0000259" key="3">
    <source>
        <dbReference type="Pfam" id="PF24536"/>
    </source>
</evidence>